<sequence>MVDSSSIHDTSIRQTLLTIKPQQNLIIDLAPFIYDPYMLYVVECLKYSPLVDALSEVEIVPMSCLSHLYSTAYYDKAAERIHFEIHNEKTSISKHRFCALIGLSQEPTLVNPESISTGKLFSMFYQIGYTETLTTITKFKKSCFPPQWNALFTLLFKGLSERSADSDGASKSFMIVLYGLYHGIDLDYGSIIYQQLVQSLHSSSRHSEISCGRYWSIITKWAMDHLHVPIMVDYLLSSIANFHTTKIIVIDPTRYSFLGSIHNTKLACVSTTSTVLQKYRKLPSSVPRELTKSMVHSIEEADKPAKRGKRNETQNETRVTKPTKGQTHKKRKSDKAAPSQPQPRKLQKTARRLILQSSTDSESEYVPPKHKSAPPSESESESSDDEASGRGDTPPRSPTLESPVRSLPPSHPHVTIPLSIPLIFPIPTSQPSTTIPIPIPIFIDTTTTTTTTCAHSTAPTPPVTTEPPLTIEPPITTKPLSPTPSIGTTPVLGGEDLEFDSTYFSPYRVQSDEGDDEPITKRHLKATPPLPNAIKPLLQLRLPPRSAKKRPKKFEKLVSEANLFWDSLQAAAQKNTQTLNASVDNLQRSLQAERSKLESAHQAIEAANATMHDKVNDRLTELEAELAV</sequence>
<feature type="region of interest" description="Disordered" evidence="2">
    <location>
        <begin position="298"/>
        <end position="412"/>
    </location>
</feature>
<reference evidence="3 4" key="1">
    <citation type="journal article" date="2017" name="Nat. Commun.">
        <title>Genome assembly with in vitro proximity ligation data and whole-genome triplication in lettuce.</title>
        <authorList>
            <person name="Reyes-Chin-Wo S."/>
            <person name="Wang Z."/>
            <person name="Yang X."/>
            <person name="Kozik A."/>
            <person name="Arikit S."/>
            <person name="Song C."/>
            <person name="Xia L."/>
            <person name="Froenicke L."/>
            <person name="Lavelle D.O."/>
            <person name="Truco M.J."/>
            <person name="Xia R."/>
            <person name="Zhu S."/>
            <person name="Xu C."/>
            <person name="Xu H."/>
            <person name="Xu X."/>
            <person name="Cox K."/>
            <person name="Korf I."/>
            <person name="Meyers B.C."/>
            <person name="Michelmore R.W."/>
        </authorList>
    </citation>
    <scope>NUCLEOTIDE SEQUENCE [LARGE SCALE GENOMIC DNA]</scope>
    <source>
        <strain evidence="4">cv. Salinas</strain>
        <tissue evidence="3">Seedlings</tissue>
    </source>
</reference>
<name>A0A9R1V7L6_LACSA</name>
<evidence type="ECO:0000256" key="2">
    <source>
        <dbReference type="SAM" id="MobiDB-lite"/>
    </source>
</evidence>
<comment type="caution">
    <text evidence="3">The sequence shown here is derived from an EMBL/GenBank/DDBJ whole genome shotgun (WGS) entry which is preliminary data.</text>
</comment>
<keyword evidence="1" id="KW-0175">Coiled coil</keyword>
<evidence type="ECO:0000256" key="1">
    <source>
        <dbReference type="SAM" id="Coils"/>
    </source>
</evidence>
<accession>A0A9R1V7L6</accession>
<protein>
    <submittedName>
        <fullName evidence="3">Uncharacterized protein</fullName>
    </submittedName>
</protein>
<proteinExistence type="predicted"/>
<feature type="compositionally biased region" description="Basic and acidic residues" evidence="2">
    <location>
        <begin position="298"/>
        <end position="319"/>
    </location>
</feature>
<dbReference type="Proteomes" id="UP000235145">
    <property type="component" value="Unassembled WGS sequence"/>
</dbReference>
<organism evidence="3 4">
    <name type="scientific">Lactuca sativa</name>
    <name type="common">Garden lettuce</name>
    <dbReference type="NCBI Taxonomy" id="4236"/>
    <lineage>
        <taxon>Eukaryota</taxon>
        <taxon>Viridiplantae</taxon>
        <taxon>Streptophyta</taxon>
        <taxon>Embryophyta</taxon>
        <taxon>Tracheophyta</taxon>
        <taxon>Spermatophyta</taxon>
        <taxon>Magnoliopsida</taxon>
        <taxon>eudicotyledons</taxon>
        <taxon>Gunneridae</taxon>
        <taxon>Pentapetalae</taxon>
        <taxon>asterids</taxon>
        <taxon>campanulids</taxon>
        <taxon>Asterales</taxon>
        <taxon>Asteraceae</taxon>
        <taxon>Cichorioideae</taxon>
        <taxon>Cichorieae</taxon>
        <taxon>Lactucinae</taxon>
        <taxon>Lactuca</taxon>
    </lineage>
</organism>
<evidence type="ECO:0000313" key="3">
    <source>
        <dbReference type="EMBL" id="KAJ0199947.1"/>
    </source>
</evidence>
<dbReference type="AlphaFoldDB" id="A0A9R1V7L6"/>
<keyword evidence="4" id="KW-1185">Reference proteome</keyword>
<feature type="coiled-coil region" evidence="1">
    <location>
        <begin position="583"/>
        <end position="610"/>
    </location>
</feature>
<dbReference type="EMBL" id="NBSK02000006">
    <property type="protein sequence ID" value="KAJ0199947.1"/>
    <property type="molecule type" value="Genomic_DNA"/>
</dbReference>
<gene>
    <name evidence="3" type="ORF">LSAT_V11C600320930</name>
</gene>
<evidence type="ECO:0000313" key="4">
    <source>
        <dbReference type="Proteomes" id="UP000235145"/>
    </source>
</evidence>